<dbReference type="PROSITE" id="PS00955">
    <property type="entry name" value="IGP_DEHYDRATASE_2"/>
    <property type="match status" value="1"/>
</dbReference>
<evidence type="ECO:0000256" key="11">
    <source>
        <dbReference type="ARBA" id="ARBA00023239"/>
    </source>
</evidence>
<evidence type="ECO:0000313" key="16">
    <source>
        <dbReference type="EMBL" id="PHH55994.1"/>
    </source>
</evidence>
<comment type="pathway">
    <text evidence="14">Amino-acid biosynthesis; L-arginine biosynthesis; L-ornithine and N-acetyl-L-glutamate from L-glutamate and N(2)-acetyl-L-ornithine (cyclic): step 1/1.</text>
</comment>
<evidence type="ECO:0000256" key="13">
    <source>
        <dbReference type="ARBA" id="ARBA00023315"/>
    </source>
</evidence>
<dbReference type="GO" id="GO:0004358">
    <property type="term" value="F:L-glutamate N-acetyltransferase activity, acting on acetyl-L-ornithine as donor"/>
    <property type="evidence" value="ECO:0007669"/>
    <property type="project" value="UniProtKB-UniRule"/>
</dbReference>
<feature type="binding site" evidence="14">
    <location>
        <position position="701"/>
    </location>
    <ligand>
        <name>substrate</name>
    </ligand>
</feature>
<evidence type="ECO:0000256" key="1">
    <source>
        <dbReference type="ARBA" id="ARBA00001723"/>
    </source>
</evidence>
<comment type="PTM">
    <text evidence="14">The alpha and beta chains are autoproteolytically processed from a single precursor protein within the mitochondrion.</text>
</comment>
<dbReference type="GO" id="GO:0005759">
    <property type="term" value="C:mitochondrial matrix"/>
    <property type="evidence" value="ECO:0007669"/>
    <property type="project" value="UniProtKB-SubCell"/>
</dbReference>
<dbReference type="Gene3D" id="3.30.230.40">
    <property type="entry name" value="Imidazole glycerol phosphate dehydratase, domain 1"/>
    <property type="match status" value="2"/>
</dbReference>
<comment type="function">
    <text evidence="14">Catalyzes two activities which are involved in the cyclic version of arginine biosynthesis: the synthesis of acetylglutamate from glutamate and acetyl-CoA, and of ornithine by transacetylation between acetylornithine and glutamate.</text>
</comment>
<dbReference type="GO" id="GO:0004424">
    <property type="term" value="F:imidazoleglycerol-phosphate dehydratase activity"/>
    <property type="evidence" value="ECO:0007669"/>
    <property type="project" value="UniProtKB-EC"/>
</dbReference>
<accession>A0A2C5XL23</accession>
<dbReference type="InterPro" id="IPR020565">
    <property type="entry name" value="ImidazoleglycerP_deHydtase_CS"/>
</dbReference>
<keyword evidence="13 14" id="KW-0012">Acyltransferase</keyword>
<dbReference type="CDD" id="cd07914">
    <property type="entry name" value="IGPD"/>
    <property type="match status" value="1"/>
</dbReference>
<keyword evidence="9 15" id="KW-0368">Histidine biosynthesis</keyword>
<feature type="active site" description="Nucleophile" evidence="14">
    <location>
        <position position="470"/>
    </location>
</feature>
<evidence type="ECO:0000256" key="10">
    <source>
        <dbReference type="ARBA" id="ARBA00023128"/>
    </source>
</evidence>
<name>A0A2C5XL23_9PEZI</name>
<evidence type="ECO:0000256" key="15">
    <source>
        <dbReference type="RuleBase" id="RU000598"/>
    </source>
</evidence>
<evidence type="ECO:0000256" key="14">
    <source>
        <dbReference type="HAMAP-Rule" id="MF_03124"/>
    </source>
</evidence>
<keyword evidence="6 14" id="KW-0028">Amino-acid biosynthesis</keyword>
<comment type="catalytic activity">
    <reaction evidence="14">
        <text>N(2)-acetyl-L-ornithine + L-glutamate = N-acetyl-L-glutamate + L-ornithine</text>
        <dbReference type="Rhea" id="RHEA:15349"/>
        <dbReference type="ChEBI" id="CHEBI:29985"/>
        <dbReference type="ChEBI" id="CHEBI:44337"/>
        <dbReference type="ChEBI" id="CHEBI:46911"/>
        <dbReference type="ChEBI" id="CHEBI:57805"/>
        <dbReference type="EC" id="2.3.1.35"/>
    </reaction>
</comment>
<feature type="binding site" evidence="14">
    <location>
        <position position="470"/>
    </location>
    <ligand>
        <name>substrate</name>
    </ligand>
</feature>
<dbReference type="NCBIfam" id="NF003802">
    <property type="entry name" value="PRK05388.1"/>
    <property type="match status" value="1"/>
</dbReference>
<dbReference type="SUPFAM" id="SSF54211">
    <property type="entry name" value="Ribosomal protein S5 domain 2-like"/>
    <property type="match status" value="2"/>
</dbReference>
<dbReference type="HAMAP" id="MF_01106">
    <property type="entry name" value="ArgJ"/>
    <property type="match status" value="1"/>
</dbReference>
<keyword evidence="7 14" id="KW-0808">Transferase</keyword>
<evidence type="ECO:0000256" key="3">
    <source>
        <dbReference type="ARBA" id="ARBA00006774"/>
    </source>
</evidence>
<evidence type="ECO:0000256" key="9">
    <source>
        <dbReference type="ARBA" id="ARBA00023102"/>
    </source>
</evidence>
<dbReference type="InterPro" id="IPR038494">
    <property type="entry name" value="IGPD_sf"/>
</dbReference>
<dbReference type="UniPathway" id="UPA00031">
    <property type="reaction ID" value="UER00011"/>
</dbReference>
<dbReference type="SUPFAM" id="SSF56266">
    <property type="entry name" value="DmpA/ArgJ-like"/>
    <property type="match status" value="1"/>
</dbReference>
<keyword evidence="17" id="KW-1185">Reference proteome</keyword>
<comment type="catalytic activity">
    <reaction evidence="14">
        <text>L-glutamate + acetyl-CoA = N-acetyl-L-glutamate + CoA + H(+)</text>
        <dbReference type="Rhea" id="RHEA:24292"/>
        <dbReference type="ChEBI" id="CHEBI:15378"/>
        <dbReference type="ChEBI" id="CHEBI:29985"/>
        <dbReference type="ChEBI" id="CHEBI:44337"/>
        <dbReference type="ChEBI" id="CHEBI:57287"/>
        <dbReference type="ChEBI" id="CHEBI:57288"/>
        <dbReference type="EC" id="2.3.1.1"/>
    </reaction>
</comment>
<evidence type="ECO:0000256" key="6">
    <source>
        <dbReference type="ARBA" id="ARBA00022605"/>
    </source>
</evidence>
<feature type="chain" id="PRO_5023477197" description="Arginine biosynthesis bifunctional protein ArgJ alpha chain" evidence="14">
    <location>
        <begin position="1"/>
        <end position="469"/>
    </location>
</feature>
<dbReference type="InterPro" id="IPR016117">
    <property type="entry name" value="ArgJ-like_dom_sf"/>
</dbReference>
<comment type="pathway">
    <text evidence="14">Amino-acid biosynthesis; L-arginine biosynthesis; N(2)-acetyl-L-ornithine from L-glutamate: step 1/4.</text>
</comment>
<evidence type="ECO:0000256" key="7">
    <source>
        <dbReference type="ARBA" id="ARBA00022679"/>
    </source>
</evidence>
<feature type="site" description="Involved in the stabilization of negative charge on the oxyanion by the formation of the oxyanion hole" evidence="14">
    <location>
        <position position="392"/>
    </location>
</feature>
<comment type="similarity">
    <text evidence="3 14">Belongs to the ArgJ family.</text>
</comment>
<dbReference type="Proteomes" id="UP000222788">
    <property type="component" value="Unassembled WGS sequence"/>
</dbReference>
<dbReference type="Pfam" id="PF01960">
    <property type="entry name" value="ArgJ"/>
    <property type="match status" value="1"/>
</dbReference>
<dbReference type="InterPro" id="IPR002813">
    <property type="entry name" value="Arg_biosynth_ArgJ"/>
</dbReference>
<comment type="pathway">
    <text evidence="2 15">Amino-acid biosynthesis; L-histidine biosynthesis; L-histidine from 5-phospho-alpha-D-ribose 1-diphosphate: step 6/9.</text>
</comment>
<dbReference type="CDD" id="cd02152">
    <property type="entry name" value="OAT"/>
    <property type="match status" value="1"/>
</dbReference>
<dbReference type="InterPro" id="IPR042195">
    <property type="entry name" value="ArgJ_beta_C"/>
</dbReference>
<dbReference type="FunFam" id="3.30.230.40:FF:000005">
    <property type="entry name" value="Imidazoleglycerol-phosphate dehydratase"/>
    <property type="match status" value="1"/>
</dbReference>
<reference evidence="16 17" key="1">
    <citation type="journal article" date="2013" name="Fungal Biol.">
        <title>Analysis of microsatellite markers in the genome of the plant pathogen Ceratocystis fimbriata.</title>
        <authorList>
            <person name="Simpson M.C."/>
            <person name="Wilken P.M."/>
            <person name="Coetzee M.P."/>
            <person name="Wingfield M.J."/>
            <person name="Wingfield B.D."/>
        </authorList>
    </citation>
    <scope>NUCLEOTIDE SEQUENCE [LARGE SCALE GENOMIC DNA]</scope>
    <source>
        <strain evidence="16 17">CBS 114723</strain>
    </source>
</reference>
<keyword evidence="5 14" id="KW-0055">Arginine biosynthesis</keyword>
<keyword evidence="10 14" id="KW-0496">Mitochondrion</keyword>
<dbReference type="PANTHER" id="PTHR23100">
    <property type="entry name" value="ARGININE BIOSYNTHESIS BIFUNCTIONAL PROTEIN ARGJ"/>
    <property type="match status" value="1"/>
</dbReference>
<dbReference type="FunFam" id="3.60.70.12:FF:000001">
    <property type="entry name" value="Arginine biosynthesis bifunctional protein ArgJ, chloroplastic"/>
    <property type="match status" value="1"/>
</dbReference>
<proteinExistence type="inferred from homology"/>
<gene>
    <name evidence="16" type="primary">B9K17.150</name>
    <name evidence="16" type="ORF">CFIMG_003855RA</name>
</gene>
<dbReference type="PANTHER" id="PTHR23100:SF0">
    <property type="entry name" value="ARGININE BIOSYNTHESIS BIFUNCTIONAL PROTEIN ARGJ, MITOCHONDRIAL"/>
    <property type="match status" value="1"/>
</dbReference>
<dbReference type="Gene3D" id="3.60.70.12">
    <property type="entry name" value="L-amino peptidase D-ALA esterase/amidase"/>
    <property type="match status" value="1"/>
</dbReference>
<dbReference type="FunFam" id="3.30.230.40:FF:000001">
    <property type="entry name" value="Imidazoleglycerol-phosphate dehydratase HisB"/>
    <property type="match status" value="1"/>
</dbReference>
<comment type="subcellular location">
    <subcellularLocation>
        <location evidence="14">Mitochondrion matrix</location>
    </subcellularLocation>
</comment>
<comment type="subunit">
    <text evidence="14">Heterodimer of an alpha and a beta chain.</text>
</comment>
<dbReference type="GO" id="GO:0006592">
    <property type="term" value="P:ornithine biosynthetic process"/>
    <property type="evidence" value="ECO:0007669"/>
    <property type="project" value="TreeGrafter"/>
</dbReference>
<dbReference type="UniPathway" id="UPA00068">
    <property type="reaction ID" value="UER00106"/>
</dbReference>
<feature type="binding site" evidence="14">
    <location>
        <position position="557"/>
    </location>
    <ligand>
        <name>substrate</name>
    </ligand>
</feature>
<dbReference type="Gene3D" id="3.30.2330.10">
    <property type="entry name" value="arginine biosynthesis bifunctional protein suprefamily"/>
    <property type="match status" value="1"/>
</dbReference>
<dbReference type="GO" id="GO:0004042">
    <property type="term" value="F:L-glutamate N-acetyltransferase activity"/>
    <property type="evidence" value="ECO:0007669"/>
    <property type="project" value="UniProtKB-UniRule"/>
</dbReference>
<dbReference type="NCBIfam" id="TIGR00120">
    <property type="entry name" value="ArgJ"/>
    <property type="match status" value="1"/>
</dbReference>
<evidence type="ECO:0000313" key="17">
    <source>
        <dbReference type="Proteomes" id="UP000222788"/>
    </source>
</evidence>
<keyword evidence="8 14" id="KW-0068">Autocatalytic cleavage</keyword>
<dbReference type="PROSITE" id="PS00954">
    <property type="entry name" value="IGP_DEHYDRATASE_1"/>
    <property type="match status" value="1"/>
</dbReference>
<dbReference type="Pfam" id="PF00475">
    <property type="entry name" value="IGPD"/>
    <property type="match status" value="1"/>
</dbReference>
<dbReference type="AlphaFoldDB" id="A0A2C5XL23"/>
<dbReference type="InterPro" id="IPR000807">
    <property type="entry name" value="ImidazoleglycerolP_deHydtase"/>
</dbReference>
<evidence type="ECO:0000256" key="8">
    <source>
        <dbReference type="ARBA" id="ARBA00022813"/>
    </source>
</evidence>
<reference evidence="16 17" key="2">
    <citation type="journal article" date="2013" name="IMA Fungus">
        <title>IMA Genome-F 1: Ceratocystis fimbriata: Draft nuclear genome sequence for the plant pathogen, Ceratocystis fimbriata.</title>
        <authorList>
            <person name="Wilken P.M."/>
            <person name="Steenkamp E.T."/>
            <person name="Wingfield M.J."/>
            <person name="de Beer Z.W."/>
            <person name="Wingfield B.D."/>
        </authorList>
    </citation>
    <scope>NUCLEOTIDE SEQUENCE [LARGE SCALE GENOMIC DNA]</scope>
    <source>
        <strain evidence="16 17">CBS 114723</strain>
    </source>
</reference>
<dbReference type="Gene3D" id="3.10.20.340">
    <property type="entry name" value="ArgJ beta chain, C-terminal domain"/>
    <property type="match status" value="1"/>
</dbReference>
<feature type="binding site" evidence="14">
    <location>
        <position position="459"/>
    </location>
    <ligand>
        <name>substrate</name>
    </ligand>
</feature>
<keyword evidence="12 14" id="KW-0511">Multifunctional enzyme</keyword>
<dbReference type="EC" id="2.3.1.35" evidence="14"/>
<feature type="chain" id="PRO_5023477198" description="Arginine biosynthesis bifunctional protein ArgJ beta chain" evidence="14">
    <location>
        <begin position="470"/>
        <end position="701"/>
    </location>
</feature>
<dbReference type="GO" id="GO:0006526">
    <property type="term" value="P:L-arginine biosynthetic process"/>
    <property type="evidence" value="ECO:0007669"/>
    <property type="project" value="UniProtKB-UniRule"/>
</dbReference>
<evidence type="ECO:0000256" key="2">
    <source>
        <dbReference type="ARBA" id="ARBA00005047"/>
    </source>
</evidence>
<dbReference type="GO" id="GO:0000105">
    <property type="term" value="P:L-histidine biosynthetic process"/>
    <property type="evidence" value="ECO:0007669"/>
    <property type="project" value="UniProtKB-UniPathway"/>
</dbReference>
<dbReference type="STRING" id="1035309.A0A2C5XL23"/>
<evidence type="ECO:0000256" key="4">
    <source>
        <dbReference type="ARBA" id="ARBA00007481"/>
    </source>
</evidence>
<dbReference type="EC" id="2.3.1.1" evidence="14"/>
<comment type="catalytic activity">
    <reaction evidence="1 15">
        <text>D-erythro-1-(imidazol-4-yl)glycerol 3-phosphate = 3-(imidazol-4-yl)-2-oxopropyl phosphate + H2O</text>
        <dbReference type="Rhea" id="RHEA:11040"/>
        <dbReference type="ChEBI" id="CHEBI:15377"/>
        <dbReference type="ChEBI" id="CHEBI:57766"/>
        <dbReference type="ChEBI" id="CHEBI:58278"/>
        <dbReference type="EC" id="4.2.1.19"/>
    </reaction>
</comment>
<comment type="caution">
    <text evidence="16">The sequence shown here is derived from an EMBL/GenBank/DDBJ whole genome shotgun (WGS) entry which is preliminary data.</text>
</comment>
<dbReference type="EMBL" id="APWK03000005">
    <property type="protein sequence ID" value="PHH55994.1"/>
    <property type="molecule type" value="Genomic_DNA"/>
</dbReference>
<feature type="binding site" evidence="14">
    <location>
        <position position="430"/>
    </location>
    <ligand>
        <name>substrate</name>
    </ligand>
</feature>
<dbReference type="HAMAP" id="MF_00076">
    <property type="entry name" value="HisB"/>
    <property type="match status" value="1"/>
</dbReference>
<protein>
    <recommendedName>
        <fullName evidence="14">Arginine biosynthesis bifunctional protein ArgJ, mitochondrial</fullName>
    </recommendedName>
    <domain>
        <recommendedName>
            <fullName evidence="14">Glutamate N-acetyltransferase</fullName>
            <shortName evidence="14">GAT</shortName>
            <ecNumber evidence="14">2.3.1.35</ecNumber>
        </recommendedName>
        <alternativeName>
            <fullName evidence="14">Ornithine acetyltransferase</fullName>
            <shortName evidence="14">OATase</shortName>
        </alternativeName>
        <alternativeName>
            <fullName evidence="14">Ornithine transacetylase</fullName>
        </alternativeName>
    </domain>
    <domain>
        <recommendedName>
            <fullName evidence="14">Amino-acid acetyltransferase</fullName>
            <ecNumber evidence="14">2.3.1.1</ecNumber>
        </recommendedName>
        <alternativeName>
            <fullName evidence="14">N-acetylglutamate synthase</fullName>
            <shortName evidence="14">AGS</shortName>
        </alternativeName>
    </domain>
    <component>
        <recommendedName>
            <fullName evidence="14">Arginine biosynthesis bifunctional protein ArgJ alpha chain</fullName>
        </recommendedName>
    </component>
    <component>
        <recommendedName>
            <fullName evidence="14">Arginine biosynthesis bifunctional protein ArgJ beta chain</fullName>
        </recommendedName>
    </component>
</protein>
<evidence type="ECO:0000256" key="5">
    <source>
        <dbReference type="ARBA" id="ARBA00022571"/>
    </source>
</evidence>
<keyword evidence="11 15" id="KW-0456">Lyase</keyword>
<feature type="site" description="Cleavage; by autolysis" evidence="14">
    <location>
        <begin position="469"/>
        <end position="470"/>
    </location>
</feature>
<feature type="site" description="Involved in the stabilization of negative charge on the oxyanion by the formation of the oxyanion hole" evidence="14">
    <location>
        <position position="391"/>
    </location>
</feature>
<feature type="binding site" evidence="14">
    <location>
        <position position="696"/>
    </location>
    <ligand>
        <name>substrate</name>
    </ligand>
</feature>
<dbReference type="InterPro" id="IPR020568">
    <property type="entry name" value="Ribosomal_Su5_D2-typ_SF"/>
</dbReference>
<organism evidence="16 17">
    <name type="scientific">Ceratocystis fimbriata CBS 114723</name>
    <dbReference type="NCBI Taxonomy" id="1035309"/>
    <lineage>
        <taxon>Eukaryota</taxon>
        <taxon>Fungi</taxon>
        <taxon>Dikarya</taxon>
        <taxon>Ascomycota</taxon>
        <taxon>Pezizomycotina</taxon>
        <taxon>Sordariomycetes</taxon>
        <taxon>Hypocreomycetidae</taxon>
        <taxon>Microascales</taxon>
        <taxon>Ceratocystidaceae</taxon>
        <taxon>Ceratocystis</taxon>
    </lineage>
</organism>
<evidence type="ECO:0000256" key="12">
    <source>
        <dbReference type="ARBA" id="ARBA00023268"/>
    </source>
</evidence>
<sequence length="701" mass="73785">MAASASASAPRWAALARDTNETSIQLALNLDGGDFPPDTDPRLLSASKESHAAQSSKSQTISINTGIGFLDHMLHALSKHAGWSMILACKGDLHIDDHHTAEDVCIALGSAFHAALGSAAGIARFGSAYCPLDEALSRAVVDISNRPHSVIDLGLKREKVGDLSCEMIPHCMESFAQSARITLHVHCLHGFNDHHRAESAFKALAVAIRTAITRVKGKEGEIPSTKGTLSASTNPVMMLAAVRSARFPTTAVASWHQSVRFYSALPGNSIPAAKKKYVPTSGTYPKGFLASGIIVGVKPKNTTKPDLALISSTVPCAAAAVFTKNKFQAAPVTFSRDLLAKKRNEGIHSVLINSGCANAVTGKGGLEDAKLMSETADAVAGGTEGTLVMSTGVIGQRLPITKIVSNIPAAHSQLGSDHDHWLAAARAICTTDTFPKLISKTFTLPSAPGIQYSLAGMTKGAGMIHPNMATMLGVMTTDAPVAPNLIKPLLRYAADRSFNSITIDGDTSTNDTVAFLANGAAGGPAVSTLDSVDYLALRDVVTKFSAELAQLIVRDGEGATKFVTIRVVDATSEAAARTVASAIARSPLVKTALYGKDANWGRILCATGYALVSEPGMPETAVDDIVPEKTSVSFVPTDGSAELKLLVNGEPESIDEKRAAEILEAEDLEIRVRLGVGAAEATYWTCDYSHEYITINGDYRT</sequence>
<dbReference type="OrthoDB" id="4199794at2759"/>
<dbReference type="FunFam" id="3.10.20.340:FF:000002">
    <property type="entry name" value="Arginine biosynthesis bifunctional protein ArgJ, mitochondrial"/>
    <property type="match status" value="1"/>
</dbReference>
<comment type="similarity">
    <text evidence="4 15">Belongs to the imidazoleglycerol-phosphate dehydratase family.</text>
</comment>